<reference evidence="3" key="1">
    <citation type="submission" date="2020-11" db="EMBL/GenBank/DDBJ databases">
        <authorList>
            <person name="Tran Van P."/>
        </authorList>
    </citation>
    <scope>NUCLEOTIDE SEQUENCE</scope>
</reference>
<evidence type="ECO:0000313" key="3">
    <source>
        <dbReference type="EMBL" id="CAD7261097.1"/>
    </source>
</evidence>
<dbReference type="AlphaFoldDB" id="A0A7R9AVV5"/>
<sequence length="325" mass="36933">MDGLENMDCGVVQAEEILYEQCVSKIQQIADYDLISTAIALECFYELLKILLARYQTNVTKYLADIGVNALGGVNGQLKRLIEDYKKLLEYSVESEEDHMDGEFEPTIRKITQIVVSTLALLPLHLSEGHLEPVYVWCKTYAEKKHMLNEVAAKSFVSLLLQLNRRCKARGQLIESMAKLLCRDIGQLDPDVSLTKVVEYKIVSQKLRMPLFSLLCSAINTNLNEIFWMVNWLRSEHTSQVKSGVTIIDNTDHWEELRSKEQELCLYLSHTIRELAMVSGVSVPVGPAVDTVLNTVAHLYNLLSSVVKYFIMRSSKDNPVFKLVK</sequence>
<dbReference type="GO" id="GO:0006281">
    <property type="term" value="P:DNA repair"/>
    <property type="evidence" value="ECO:0007669"/>
    <property type="project" value="InterPro"/>
</dbReference>
<gene>
    <name evidence="3" type="ORF">TSIB3V08_LOCUS5246</name>
</gene>
<dbReference type="GO" id="GO:0070182">
    <property type="term" value="F:DNA polymerase binding"/>
    <property type="evidence" value="ECO:0007669"/>
    <property type="project" value="TreeGrafter"/>
</dbReference>
<evidence type="ECO:0000259" key="2">
    <source>
        <dbReference type="Pfam" id="PF14678"/>
    </source>
</evidence>
<dbReference type="Pfam" id="PF14678">
    <property type="entry name" value="FANCI_S4"/>
    <property type="match status" value="1"/>
</dbReference>
<protein>
    <submittedName>
        <fullName evidence="3">Uncharacterized protein</fullName>
    </submittedName>
</protein>
<name>A0A7R9AVV5_TIMSH</name>
<dbReference type="PANTHER" id="PTHR21818:SF0">
    <property type="entry name" value="FANCONI ANEMIA GROUP I PROTEIN"/>
    <property type="match status" value="1"/>
</dbReference>
<dbReference type="Pfam" id="PF14677">
    <property type="entry name" value="FANCI_S3"/>
    <property type="match status" value="1"/>
</dbReference>
<dbReference type="InterPro" id="IPR029313">
    <property type="entry name" value="FANCI_S3"/>
</dbReference>
<accession>A0A7R9AVV5</accession>
<proteinExistence type="predicted"/>
<dbReference type="PANTHER" id="PTHR21818">
    <property type="entry name" value="BC025462 PROTEIN"/>
    <property type="match status" value="1"/>
</dbReference>
<feature type="domain" description="FANCI solenoid 4" evidence="2">
    <location>
        <begin position="174"/>
        <end position="321"/>
    </location>
</feature>
<dbReference type="EMBL" id="OC002003">
    <property type="protein sequence ID" value="CAD7261097.1"/>
    <property type="molecule type" value="Genomic_DNA"/>
</dbReference>
<evidence type="ECO:0000259" key="1">
    <source>
        <dbReference type="Pfam" id="PF14677"/>
    </source>
</evidence>
<dbReference type="InterPro" id="IPR026171">
    <property type="entry name" value="FANCI"/>
</dbReference>
<organism evidence="3">
    <name type="scientific">Timema shepardi</name>
    <name type="common">Walking stick</name>
    <dbReference type="NCBI Taxonomy" id="629360"/>
    <lineage>
        <taxon>Eukaryota</taxon>
        <taxon>Metazoa</taxon>
        <taxon>Ecdysozoa</taxon>
        <taxon>Arthropoda</taxon>
        <taxon>Hexapoda</taxon>
        <taxon>Insecta</taxon>
        <taxon>Pterygota</taxon>
        <taxon>Neoptera</taxon>
        <taxon>Polyneoptera</taxon>
        <taxon>Phasmatodea</taxon>
        <taxon>Timematodea</taxon>
        <taxon>Timematoidea</taxon>
        <taxon>Timematidae</taxon>
        <taxon>Timema</taxon>
    </lineage>
</organism>
<dbReference type="InterPro" id="IPR029314">
    <property type="entry name" value="FANCI_S4"/>
</dbReference>
<feature type="domain" description="FANCI solenoid 3" evidence="1">
    <location>
        <begin position="16"/>
        <end position="160"/>
    </location>
</feature>